<dbReference type="PANTHER" id="PTHR43285:SF2">
    <property type="entry name" value="ANTHRANILATE PHOSPHORIBOSYLTRANSFERASE"/>
    <property type="match status" value="1"/>
</dbReference>
<dbReference type="EC" id="2.4.2.18" evidence="9"/>
<evidence type="ECO:0000256" key="8">
    <source>
        <dbReference type="ARBA" id="ARBA00061188"/>
    </source>
</evidence>
<feature type="binding site" evidence="9">
    <location>
        <position position="117"/>
    </location>
    <ligand>
        <name>anthranilate</name>
        <dbReference type="ChEBI" id="CHEBI:16567"/>
        <label>1</label>
    </ligand>
</feature>
<dbReference type="SUPFAM" id="SSF52418">
    <property type="entry name" value="Nucleoside phosphorylase/phosphoribosyltransferase catalytic domain"/>
    <property type="match status" value="1"/>
</dbReference>
<dbReference type="InterPro" id="IPR036320">
    <property type="entry name" value="Glycosyl_Trfase_fam3_N_dom_sf"/>
</dbReference>
<reference evidence="12" key="1">
    <citation type="submission" date="2020-02" db="EMBL/GenBank/DDBJ databases">
        <authorList>
            <person name="Meier V. D."/>
        </authorList>
    </citation>
    <scope>NUCLEOTIDE SEQUENCE</scope>
    <source>
        <strain evidence="12">AVDCRST_MAG70</strain>
    </source>
</reference>
<feature type="domain" description="Glycosyl transferase family 3" evidence="10">
    <location>
        <begin position="80"/>
        <end position="331"/>
    </location>
</feature>
<comment type="function">
    <text evidence="9">Catalyzes the transfer of the phosphoribosyl group of 5-phosphorylribose-1-pyrophosphate (PRPP) to anthranilate to yield N-(5'-phosphoribosyl)-anthranilate (PRA).</text>
</comment>
<feature type="binding site" evidence="9">
    <location>
        <position position="232"/>
    </location>
    <ligand>
        <name>Mg(2+)</name>
        <dbReference type="ChEBI" id="CHEBI:18420"/>
        <label>1</label>
    </ligand>
</feature>
<dbReference type="UniPathway" id="UPA00035">
    <property type="reaction ID" value="UER00041"/>
</dbReference>
<feature type="binding site" evidence="9">
    <location>
        <position position="98"/>
    </location>
    <ligand>
        <name>Mg(2+)</name>
        <dbReference type="ChEBI" id="CHEBI:18420"/>
        <label>1</label>
    </ligand>
</feature>
<evidence type="ECO:0000256" key="7">
    <source>
        <dbReference type="ARBA" id="ARBA00052328"/>
    </source>
</evidence>
<feature type="domain" description="Glycosyl transferase family 3 N-terminal" evidence="11">
    <location>
        <begin position="7"/>
        <end position="69"/>
    </location>
</feature>
<keyword evidence="9" id="KW-0479">Metal-binding</keyword>
<evidence type="ECO:0000256" key="5">
    <source>
        <dbReference type="ARBA" id="ARBA00022822"/>
    </source>
</evidence>
<dbReference type="Pfam" id="PF00591">
    <property type="entry name" value="Glycos_transf_3"/>
    <property type="match status" value="1"/>
</dbReference>
<dbReference type="GO" id="GO:0000287">
    <property type="term" value="F:magnesium ion binding"/>
    <property type="evidence" value="ECO:0007669"/>
    <property type="project" value="UniProtKB-UniRule"/>
</dbReference>
<evidence type="ECO:0000256" key="1">
    <source>
        <dbReference type="ARBA" id="ARBA00004907"/>
    </source>
</evidence>
<feature type="binding site" evidence="9">
    <location>
        <begin position="96"/>
        <end position="99"/>
    </location>
    <ligand>
        <name>5-phospho-alpha-D-ribose 1-diphosphate</name>
        <dbReference type="ChEBI" id="CHEBI:58017"/>
    </ligand>
</feature>
<feature type="binding site" evidence="9">
    <location>
        <begin position="89"/>
        <end position="90"/>
    </location>
    <ligand>
        <name>5-phospho-alpha-D-ribose 1-diphosphate</name>
        <dbReference type="ChEBI" id="CHEBI:58017"/>
    </ligand>
</feature>
<evidence type="ECO:0000256" key="2">
    <source>
        <dbReference type="ARBA" id="ARBA00022605"/>
    </source>
</evidence>
<keyword evidence="6 9" id="KW-0057">Aromatic amino acid biosynthesis</keyword>
<feature type="binding site" evidence="9">
    <location>
        <position position="232"/>
    </location>
    <ligand>
        <name>Mg(2+)</name>
        <dbReference type="ChEBI" id="CHEBI:18420"/>
        <label>2</label>
    </ligand>
</feature>
<evidence type="ECO:0000259" key="10">
    <source>
        <dbReference type="Pfam" id="PF00591"/>
    </source>
</evidence>
<organism evidence="12">
    <name type="scientific">uncultured Thermomicrobiales bacterium</name>
    <dbReference type="NCBI Taxonomy" id="1645740"/>
    <lineage>
        <taxon>Bacteria</taxon>
        <taxon>Pseudomonadati</taxon>
        <taxon>Thermomicrobiota</taxon>
        <taxon>Thermomicrobia</taxon>
        <taxon>Thermomicrobiales</taxon>
        <taxon>environmental samples</taxon>
    </lineage>
</organism>
<dbReference type="PANTHER" id="PTHR43285">
    <property type="entry name" value="ANTHRANILATE PHOSPHORIBOSYLTRANSFERASE"/>
    <property type="match status" value="1"/>
</dbReference>
<comment type="similarity">
    <text evidence="8">In the C-terminal section; belongs to the anthranilate phosphoribosyltransferase family.</text>
</comment>
<dbReference type="SUPFAM" id="SSF47648">
    <property type="entry name" value="Nucleoside phosphorylase/phosphoribosyltransferase N-terminal domain"/>
    <property type="match status" value="1"/>
</dbReference>
<dbReference type="InterPro" id="IPR005940">
    <property type="entry name" value="Anthranilate_Pribosyl_Tfrase"/>
</dbReference>
<keyword evidence="2 9" id="KW-0028">Amino-acid biosynthesis</keyword>
<accession>A0A6J4UKK0</accession>
<evidence type="ECO:0000259" key="11">
    <source>
        <dbReference type="Pfam" id="PF02885"/>
    </source>
</evidence>
<dbReference type="Pfam" id="PF02885">
    <property type="entry name" value="Glycos_trans_3N"/>
    <property type="match status" value="1"/>
</dbReference>
<dbReference type="HAMAP" id="MF_00211">
    <property type="entry name" value="TrpD"/>
    <property type="match status" value="1"/>
</dbReference>
<dbReference type="Gene3D" id="1.20.970.10">
    <property type="entry name" value="Transferase, Pyrimidine Nucleoside Phosphorylase, Chain C"/>
    <property type="match status" value="1"/>
</dbReference>
<keyword evidence="4 9" id="KW-0808">Transferase</keyword>
<feature type="binding site" evidence="9">
    <location>
        <position position="94"/>
    </location>
    <ligand>
        <name>5-phospho-alpha-D-ribose 1-diphosphate</name>
        <dbReference type="ChEBI" id="CHEBI:58017"/>
    </ligand>
</feature>
<feature type="binding site" evidence="9">
    <location>
        <position position="86"/>
    </location>
    <ligand>
        <name>5-phospho-alpha-D-ribose 1-diphosphate</name>
        <dbReference type="ChEBI" id="CHEBI:58017"/>
    </ligand>
</feature>
<name>A0A6J4UKK0_9BACT</name>
<feature type="binding site" evidence="9">
    <location>
        <begin position="114"/>
        <end position="122"/>
    </location>
    <ligand>
        <name>5-phospho-alpha-D-ribose 1-diphosphate</name>
        <dbReference type="ChEBI" id="CHEBI:58017"/>
    </ligand>
</feature>
<gene>
    <name evidence="9" type="primary">trpD</name>
    <name evidence="12" type="ORF">AVDCRST_MAG70-879</name>
</gene>
<dbReference type="GO" id="GO:0000162">
    <property type="term" value="P:L-tryptophan biosynthetic process"/>
    <property type="evidence" value="ECO:0007669"/>
    <property type="project" value="UniProtKB-UniRule"/>
</dbReference>
<evidence type="ECO:0000256" key="3">
    <source>
        <dbReference type="ARBA" id="ARBA00022676"/>
    </source>
</evidence>
<keyword evidence="3 9" id="KW-0328">Glycosyltransferase</keyword>
<comment type="caution">
    <text evidence="9">Lacks conserved residue(s) required for the propagation of feature annotation.</text>
</comment>
<dbReference type="InterPro" id="IPR017459">
    <property type="entry name" value="Glycosyl_Trfase_fam3_N_dom"/>
</dbReference>
<dbReference type="Gene3D" id="3.40.1030.10">
    <property type="entry name" value="Nucleoside phosphorylase/phosphoribosyltransferase catalytic domain"/>
    <property type="match status" value="1"/>
</dbReference>
<dbReference type="EMBL" id="CADCWH010000135">
    <property type="protein sequence ID" value="CAA9550448.1"/>
    <property type="molecule type" value="Genomic_DNA"/>
</dbReference>
<dbReference type="AlphaFoldDB" id="A0A6J4UKK0"/>
<feature type="binding site" evidence="9">
    <location>
        <position position="172"/>
    </location>
    <ligand>
        <name>anthranilate</name>
        <dbReference type="ChEBI" id="CHEBI:16567"/>
        <label>2</label>
    </ligand>
</feature>
<evidence type="ECO:0000256" key="9">
    <source>
        <dbReference type="HAMAP-Rule" id="MF_00211"/>
    </source>
</evidence>
<dbReference type="FunFam" id="3.40.1030.10:FF:000002">
    <property type="entry name" value="Anthranilate phosphoribosyltransferase"/>
    <property type="match status" value="1"/>
</dbReference>
<sequence length="353" mass="35792">MPPYDIRDAIRAVVEGDGLSAAAATQAMDAIMSGEVSGAQIGALVTALRLRGETVEVITGFARGMRQHALKVTPNPDAGPLVDTCGTGGDASGTFNISTTASFVIAGAGVRVAKHGNRAVTSECGSADVLEGLGVVVELSPEAVAHCIDEVGIGFMYAPAFHPAMRFVGPARREMGIRTIFNVLGPLTNPAGARHQLIGVGHPGIAPTLAEVLRELGSAHAVLVHAEEGLDELGLDGPSMVTEYDERRGDIRSYPIAPEDFGLNRSGRAAIAGGDVATNVAITRRVLAGEPGAPRDVTLLNAGAGIYAADAAGSLAEGIDLARRSLDSGAAAAALTALARTSQSLAAPAGVPA</sequence>
<evidence type="ECO:0000256" key="4">
    <source>
        <dbReference type="ARBA" id="ARBA00022679"/>
    </source>
</evidence>
<protein>
    <recommendedName>
        <fullName evidence="9">Anthranilate phosphoribosyltransferase</fullName>
        <ecNumber evidence="9">2.4.2.18</ecNumber>
    </recommendedName>
</protein>
<dbReference type="GO" id="GO:0004048">
    <property type="term" value="F:anthranilate phosphoribosyltransferase activity"/>
    <property type="evidence" value="ECO:0007669"/>
    <property type="project" value="UniProtKB-UniRule"/>
</dbReference>
<comment type="subunit">
    <text evidence="9">Homodimer.</text>
</comment>
<comment type="cofactor">
    <cofactor evidence="9">
        <name>Mg(2+)</name>
        <dbReference type="ChEBI" id="CHEBI:18420"/>
    </cofactor>
    <text evidence="9">Binds 2 magnesium ions per monomer.</text>
</comment>
<dbReference type="InterPro" id="IPR035902">
    <property type="entry name" value="Nuc_phospho_transferase"/>
</dbReference>
<keyword evidence="9" id="KW-0460">Magnesium</keyword>
<comment type="similarity">
    <text evidence="9">Belongs to the anthranilate phosphoribosyltransferase family.</text>
</comment>
<dbReference type="NCBIfam" id="TIGR01245">
    <property type="entry name" value="trpD"/>
    <property type="match status" value="1"/>
</dbReference>
<dbReference type="GO" id="GO:0005829">
    <property type="term" value="C:cytosol"/>
    <property type="evidence" value="ECO:0007669"/>
    <property type="project" value="TreeGrafter"/>
</dbReference>
<comment type="catalytic activity">
    <reaction evidence="7 9">
        <text>N-(5-phospho-beta-D-ribosyl)anthranilate + diphosphate = 5-phospho-alpha-D-ribose 1-diphosphate + anthranilate</text>
        <dbReference type="Rhea" id="RHEA:11768"/>
        <dbReference type="ChEBI" id="CHEBI:16567"/>
        <dbReference type="ChEBI" id="CHEBI:18277"/>
        <dbReference type="ChEBI" id="CHEBI:33019"/>
        <dbReference type="ChEBI" id="CHEBI:58017"/>
        <dbReference type="EC" id="2.4.2.18"/>
    </reaction>
</comment>
<keyword evidence="5 9" id="KW-0822">Tryptophan biosynthesis</keyword>
<feature type="binding site" evidence="9">
    <location>
        <position position="231"/>
    </location>
    <ligand>
        <name>Mg(2+)</name>
        <dbReference type="ChEBI" id="CHEBI:18420"/>
        <label>2</label>
    </ligand>
</feature>
<evidence type="ECO:0000313" key="12">
    <source>
        <dbReference type="EMBL" id="CAA9550448.1"/>
    </source>
</evidence>
<comment type="pathway">
    <text evidence="1 9">Amino-acid biosynthesis; L-tryptophan biosynthesis; L-tryptophan from chorismate: step 2/5.</text>
</comment>
<feature type="binding site" evidence="9">
    <location>
        <position position="126"/>
    </location>
    <ligand>
        <name>5-phospho-alpha-D-ribose 1-diphosphate</name>
        <dbReference type="ChEBI" id="CHEBI:58017"/>
    </ligand>
</feature>
<evidence type="ECO:0000256" key="6">
    <source>
        <dbReference type="ARBA" id="ARBA00023141"/>
    </source>
</evidence>
<feature type="binding site" evidence="9">
    <location>
        <position position="86"/>
    </location>
    <ligand>
        <name>anthranilate</name>
        <dbReference type="ChEBI" id="CHEBI:16567"/>
        <label>1</label>
    </ligand>
</feature>
<dbReference type="InterPro" id="IPR000312">
    <property type="entry name" value="Glycosyl_Trfase_fam3"/>
</dbReference>
<proteinExistence type="inferred from homology"/>